<evidence type="ECO:0000313" key="2">
    <source>
        <dbReference type="EMBL" id="CAF2799400.1"/>
    </source>
</evidence>
<dbReference type="AlphaFoldDB" id="A0A7R8H112"/>
<proteinExistence type="predicted"/>
<sequence length="296" mass="33700">MAFIDEEKETSEAVSSLHKALRVLKEELSLKDRKIQELEDHLLQNSERVWSSCSNRSNNYDRSTSNLNPPEKSVKGWKSEPILSSPSVHCSRTTKISVRLKVPKSDHTEKLLEASAHYFQDVKALKLLMERHQNRKAFQPEVNDDIVNNGINVENACSSDSNDSVEDLLEEAKDFVNIASKQLVTLREWNEIKLKKQRRKTPSPLTKDSETGDNPADASKLVGKNPFIPQKIQDLKLGSKIRAVINGDIRDAIVIELLPRFQSLKIKVFLKDNKKNEELGDSTFDVLLKHVLVSWH</sequence>
<gene>
    <name evidence="2" type="ORF">LSAA_2428</name>
</gene>
<dbReference type="Proteomes" id="UP000675881">
    <property type="component" value="Chromosome 10"/>
</dbReference>
<protein>
    <submittedName>
        <fullName evidence="2">(salmon louse) hypothetical protein</fullName>
    </submittedName>
</protein>
<dbReference type="EMBL" id="HG994589">
    <property type="protein sequence ID" value="CAF2799400.1"/>
    <property type="molecule type" value="Genomic_DNA"/>
</dbReference>
<evidence type="ECO:0000256" key="1">
    <source>
        <dbReference type="SAM" id="MobiDB-lite"/>
    </source>
</evidence>
<name>A0A7R8H112_LEPSM</name>
<feature type="region of interest" description="Disordered" evidence="1">
    <location>
        <begin position="52"/>
        <end position="79"/>
    </location>
</feature>
<feature type="compositionally biased region" description="Polar residues" evidence="1">
    <location>
        <begin position="52"/>
        <end position="68"/>
    </location>
</feature>
<evidence type="ECO:0000313" key="3">
    <source>
        <dbReference type="Proteomes" id="UP000675881"/>
    </source>
</evidence>
<keyword evidence="3" id="KW-1185">Reference proteome</keyword>
<reference evidence="2" key="1">
    <citation type="submission" date="2021-02" db="EMBL/GenBank/DDBJ databases">
        <authorList>
            <person name="Bekaert M."/>
        </authorList>
    </citation>
    <scope>NUCLEOTIDE SEQUENCE</scope>
    <source>
        <strain evidence="2">IoA-00</strain>
    </source>
</reference>
<organism evidence="2 3">
    <name type="scientific">Lepeophtheirus salmonis</name>
    <name type="common">Salmon louse</name>
    <name type="synonym">Caligus salmonis</name>
    <dbReference type="NCBI Taxonomy" id="72036"/>
    <lineage>
        <taxon>Eukaryota</taxon>
        <taxon>Metazoa</taxon>
        <taxon>Ecdysozoa</taxon>
        <taxon>Arthropoda</taxon>
        <taxon>Crustacea</taxon>
        <taxon>Multicrustacea</taxon>
        <taxon>Hexanauplia</taxon>
        <taxon>Copepoda</taxon>
        <taxon>Siphonostomatoida</taxon>
        <taxon>Caligidae</taxon>
        <taxon>Lepeophtheirus</taxon>
    </lineage>
</organism>
<accession>A0A7R8H112</accession>
<feature type="region of interest" description="Disordered" evidence="1">
    <location>
        <begin position="197"/>
        <end position="222"/>
    </location>
</feature>